<feature type="compositionally biased region" description="Low complexity" evidence="1">
    <location>
        <begin position="22"/>
        <end position="33"/>
    </location>
</feature>
<comment type="caution">
    <text evidence="3">The sequence shown here is derived from an EMBL/GenBank/DDBJ whole genome shotgun (WGS) entry which is preliminary data.</text>
</comment>
<dbReference type="GO" id="GO:0005789">
    <property type="term" value="C:endoplasmic reticulum membrane"/>
    <property type="evidence" value="ECO:0007669"/>
    <property type="project" value="TreeGrafter"/>
</dbReference>
<gene>
    <name evidence="3" type="ORF">BESB_020320</name>
</gene>
<dbReference type="PANTHER" id="PTHR13544:SF0">
    <property type="entry name" value="THIOREDOXIN REDUCTASE-LIKE SELENOPROTEIN T"/>
    <property type="match status" value="1"/>
</dbReference>
<keyword evidence="2" id="KW-0812">Transmembrane</keyword>
<dbReference type="Proteomes" id="UP000224006">
    <property type="component" value="Chromosome XI"/>
</dbReference>
<keyword evidence="4" id="KW-1185">Reference proteome</keyword>
<keyword evidence="2" id="KW-1133">Transmembrane helix</keyword>
<dbReference type="GeneID" id="40307093"/>
<protein>
    <submittedName>
        <fullName evidence="3">Uncharacterized protein</fullName>
    </submittedName>
</protein>
<name>A0A2A9M713_BESBE</name>
<dbReference type="EMBL" id="NWUJ01000012">
    <property type="protein sequence ID" value="PFH32091.1"/>
    <property type="molecule type" value="Genomic_DNA"/>
</dbReference>
<evidence type="ECO:0000256" key="2">
    <source>
        <dbReference type="SAM" id="Phobius"/>
    </source>
</evidence>
<feature type="region of interest" description="Disordered" evidence="1">
    <location>
        <begin position="1"/>
        <end position="40"/>
    </location>
</feature>
<organism evidence="3 4">
    <name type="scientific">Besnoitia besnoiti</name>
    <name type="common">Apicomplexan protozoan</name>
    <dbReference type="NCBI Taxonomy" id="94643"/>
    <lineage>
        <taxon>Eukaryota</taxon>
        <taxon>Sar</taxon>
        <taxon>Alveolata</taxon>
        <taxon>Apicomplexa</taxon>
        <taxon>Conoidasida</taxon>
        <taxon>Coccidia</taxon>
        <taxon>Eucoccidiorida</taxon>
        <taxon>Eimeriorina</taxon>
        <taxon>Sarcocystidae</taxon>
        <taxon>Besnoitia</taxon>
    </lineage>
</organism>
<evidence type="ECO:0000313" key="4">
    <source>
        <dbReference type="Proteomes" id="UP000224006"/>
    </source>
</evidence>
<evidence type="ECO:0000256" key="1">
    <source>
        <dbReference type="SAM" id="MobiDB-lite"/>
    </source>
</evidence>
<accession>A0A2A9M713</accession>
<sequence length="252" mass="26677">MATPAAGADPRGEQAGEYPRVAPLSSSQSSGPAPSAPPAGAPLAPAASTWLVAAVVLLLTLPVGTLLDGLFLTPGARTPGGAPLSGASPGLWDRLFTPDNPLPSNLADFLSYQLQHLPGFHIVAVDYQPALFFRALGKLLDVLCWASLALVVFIRPICAFFGWTAPVAERRAGEQPRLPDWAEALETNRVTAIISAFFGAQVLRSLLIPSNAFEIHFGQNLLWSTLQNGRMPNGRDILRGLEALGVRVADPM</sequence>
<reference evidence="3 4" key="1">
    <citation type="submission" date="2017-09" db="EMBL/GenBank/DDBJ databases">
        <title>Genome sequencing of Besnoitia besnoiti strain Bb-Ger1.</title>
        <authorList>
            <person name="Schares G."/>
            <person name="Venepally P."/>
            <person name="Lorenzi H.A."/>
        </authorList>
    </citation>
    <scope>NUCLEOTIDE SEQUENCE [LARGE SCALE GENOMIC DNA]</scope>
    <source>
        <strain evidence="3 4">Bb-Ger1</strain>
    </source>
</reference>
<dbReference type="KEGG" id="bbes:BESB_020320"/>
<dbReference type="GO" id="GO:0004791">
    <property type="term" value="F:thioredoxin-disulfide reductase (NADPH) activity"/>
    <property type="evidence" value="ECO:0007669"/>
    <property type="project" value="TreeGrafter"/>
</dbReference>
<dbReference type="RefSeq" id="XP_029216100.1">
    <property type="nucleotide sequence ID" value="XM_029360741.1"/>
</dbReference>
<feature type="transmembrane region" description="Helical" evidence="2">
    <location>
        <begin position="47"/>
        <end position="67"/>
    </location>
</feature>
<feature type="transmembrane region" description="Helical" evidence="2">
    <location>
        <begin position="142"/>
        <end position="163"/>
    </location>
</feature>
<dbReference type="VEuPathDB" id="ToxoDB:BESB_020320"/>
<dbReference type="GO" id="GO:0045454">
    <property type="term" value="P:cell redox homeostasis"/>
    <property type="evidence" value="ECO:0007669"/>
    <property type="project" value="TreeGrafter"/>
</dbReference>
<dbReference type="PANTHER" id="PTHR13544">
    <property type="entry name" value="SELENOPROTEIN T"/>
    <property type="match status" value="1"/>
</dbReference>
<dbReference type="OrthoDB" id="60822at2759"/>
<proteinExistence type="predicted"/>
<dbReference type="AlphaFoldDB" id="A0A2A9M713"/>
<dbReference type="InterPro" id="IPR019389">
    <property type="entry name" value="Selenoprotein_T"/>
</dbReference>
<keyword evidence="2" id="KW-0472">Membrane</keyword>
<evidence type="ECO:0000313" key="3">
    <source>
        <dbReference type="EMBL" id="PFH32091.1"/>
    </source>
</evidence>